<dbReference type="Gene3D" id="1.10.8.200">
    <property type="entry name" value="Replisome organizer (g39p helicase loader/inhibitor protein)"/>
    <property type="match status" value="1"/>
</dbReference>
<dbReference type="EMBL" id="JBHRZT010000043">
    <property type="protein sequence ID" value="MFC3883779.1"/>
    <property type="molecule type" value="Genomic_DNA"/>
</dbReference>
<evidence type="ECO:0008006" key="3">
    <source>
        <dbReference type="Google" id="ProtNLM"/>
    </source>
</evidence>
<evidence type="ECO:0000313" key="2">
    <source>
        <dbReference type="Proteomes" id="UP001595752"/>
    </source>
</evidence>
<organism evidence="1 2">
    <name type="scientific">Bacillus songklensis</name>
    <dbReference type="NCBI Taxonomy" id="1069116"/>
    <lineage>
        <taxon>Bacteria</taxon>
        <taxon>Bacillati</taxon>
        <taxon>Bacillota</taxon>
        <taxon>Bacilli</taxon>
        <taxon>Bacillales</taxon>
        <taxon>Bacillaceae</taxon>
        <taxon>Bacillus</taxon>
    </lineage>
</organism>
<keyword evidence="2" id="KW-1185">Reference proteome</keyword>
<name>A0ABV8B2L7_9BACI</name>
<comment type="caution">
    <text evidence="1">The sequence shown here is derived from an EMBL/GenBank/DDBJ whole genome shotgun (WGS) entry which is preliminary data.</text>
</comment>
<accession>A0ABV8B2L7</accession>
<reference evidence="2" key="1">
    <citation type="journal article" date="2019" name="Int. J. Syst. Evol. Microbiol.">
        <title>The Global Catalogue of Microorganisms (GCM) 10K type strain sequencing project: providing services to taxonomists for standard genome sequencing and annotation.</title>
        <authorList>
            <consortium name="The Broad Institute Genomics Platform"/>
            <consortium name="The Broad Institute Genome Sequencing Center for Infectious Disease"/>
            <person name="Wu L."/>
            <person name="Ma J."/>
        </authorList>
    </citation>
    <scope>NUCLEOTIDE SEQUENCE [LARGE SCALE GENOMIC DNA]</scope>
    <source>
        <strain evidence="2">CCUG 61889</strain>
    </source>
</reference>
<sequence>MTSKQVLSILRYIAEAYPNFEITQQRVAIWIEQLSPVEYEPALAKVKKHVSQCKFAPTIAEVYVEPEKSRINYKHLEKMRRLRGDEYYATNFGNEVQH</sequence>
<dbReference type="RefSeq" id="WP_377914595.1">
    <property type="nucleotide sequence ID" value="NZ_JBHRZT010000043.1"/>
</dbReference>
<proteinExistence type="predicted"/>
<dbReference type="Proteomes" id="UP001595752">
    <property type="component" value="Unassembled WGS sequence"/>
</dbReference>
<gene>
    <name evidence="1" type="ORF">ACFOU2_09805</name>
</gene>
<protein>
    <recommendedName>
        <fullName evidence="3">Replicative helicase inhibitor G39P N-terminal domain-containing protein</fullName>
    </recommendedName>
</protein>
<evidence type="ECO:0000313" key="1">
    <source>
        <dbReference type="EMBL" id="MFC3883779.1"/>
    </source>
</evidence>